<dbReference type="HOGENOM" id="CLU_192419_1_0_1"/>
<accession>A0A0C9X4T3</accession>
<reference evidence="1 2" key="1">
    <citation type="submission" date="2014-04" db="EMBL/GenBank/DDBJ databases">
        <authorList>
            <consortium name="DOE Joint Genome Institute"/>
            <person name="Kuo A."/>
            <person name="Kohler A."/>
            <person name="Nagy L.G."/>
            <person name="Floudas D."/>
            <person name="Copeland A."/>
            <person name="Barry K.W."/>
            <person name="Cichocki N."/>
            <person name="Veneault-Fourrey C."/>
            <person name="LaButti K."/>
            <person name="Lindquist E.A."/>
            <person name="Lipzen A."/>
            <person name="Lundell T."/>
            <person name="Morin E."/>
            <person name="Murat C."/>
            <person name="Sun H."/>
            <person name="Tunlid A."/>
            <person name="Henrissat B."/>
            <person name="Grigoriev I.V."/>
            <person name="Hibbett D.S."/>
            <person name="Martin F."/>
            <person name="Nordberg H.P."/>
            <person name="Cantor M.N."/>
            <person name="Hua S.X."/>
        </authorList>
    </citation>
    <scope>NUCLEOTIDE SEQUENCE [LARGE SCALE GENOMIC DNA]</scope>
    <source>
        <strain evidence="1 2">LaAM-08-1</strain>
    </source>
</reference>
<dbReference type="Proteomes" id="UP000054477">
    <property type="component" value="Unassembled WGS sequence"/>
</dbReference>
<dbReference type="SUPFAM" id="SSF56219">
    <property type="entry name" value="DNase I-like"/>
    <property type="match status" value="1"/>
</dbReference>
<dbReference type="STRING" id="1095629.A0A0C9X4T3"/>
<name>A0A0C9X4T3_9AGAR</name>
<gene>
    <name evidence="1" type="ORF">K443DRAFT_64767</name>
</gene>
<dbReference type="AlphaFoldDB" id="A0A0C9X4T3"/>
<evidence type="ECO:0000313" key="2">
    <source>
        <dbReference type="Proteomes" id="UP000054477"/>
    </source>
</evidence>
<evidence type="ECO:0008006" key="3">
    <source>
        <dbReference type="Google" id="ProtNLM"/>
    </source>
</evidence>
<proteinExistence type="predicted"/>
<dbReference type="OrthoDB" id="2840473at2759"/>
<dbReference type="Gene3D" id="3.60.10.10">
    <property type="entry name" value="Endonuclease/exonuclease/phosphatase"/>
    <property type="match status" value="1"/>
</dbReference>
<organism evidence="1 2">
    <name type="scientific">Laccaria amethystina LaAM-08-1</name>
    <dbReference type="NCBI Taxonomy" id="1095629"/>
    <lineage>
        <taxon>Eukaryota</taxon>
        <taxon>Fungi</taxon>
        <taxon>Dikarya</taxon>
        <taxon>Basidiomycota</taxon>
        <taxon>Agaricomycotina</taxon>
        <taxon>Agaricomycetes</taxon>
        <taxon>Agaricomycetidae</taxon>
        <taxon>Agaricales</taxon>
        <taxon>Agaricineae</taxon>
        <taxon>Hydnangiaceae</taxon>
        <taxon>Laccaria</taxon>
    </lineage>
</organism>
<feature type="non-terminal residue" evidence="1">
    <location>
        <position position="67"/>
    </location>
</feature>
<protein>
    <recommendedName>
        <fullName evidence="3">Endonuclease/exonuclease/phosphatase domain-containing protein</fullName>
    </recommendedName>
</protein>
<sequence length="67" mass="7784">MSEQPEPRMTRLRILQINLNKSRKAHLELYNRVLGKEWDIVLVQEPHLTFTSNIRTPNGFVTVAPAD</sequence>
<keyword evidence="2" id="KW-1185">Reference proteome</keyword>
<evidence type="ECO:0000313" key="1">
    <source>
        <dbReference type="EMBL" id="KIJ92651.1"/>
    </source>
</evidence>
<reference evidence="2" key="2">
    <citation type="submission" date="2015-01" db="EMBL/GenBank/DDBJ databases">
        <title>Evolutionary Origins and Diversification of the Mycorrhizal Mutualists.</title>
        <authorList>
            <consortium name="DOE Joint Genome Institute"/>
            <consortium name="Mycorrhizal Genomics Consortium"/>
            <person name="Kohler A."/>
            <person name="Kuo A."/>
            <person name="Nagy L.G."/>
            <person name="Floudas D."/>
            <person name="Copeland A."/>
            <person name="Barry K.W."/>
            <person name="Cichocki N."/>
            <person name="Veneault-Fourrey C."/>
            <person name="LaButti K."/>
            <person name="Lindquist E.A."/>
            <person name="Lipzen A."/>
            <person name="Lundell T."/>
            <person name="Morin E."/>
            <person name="Murat C."/>
            <person name="Riley R."/>
            <person name="Ohm R."/>
            <person name="Sun H."/>
            <person name="Tunlid A."/>
            <person name="Henrissat B."/>
            <person name="Grigoriev I.V."/>
            <person name="Hibbett D.S."/>
            <person name="Martin F."/>
        </authorList>
    </citation>
    <scope>NUCLEOTIDE SEQUENCE [LARGE SCALE GENOMIC DNA]</scope>
    <source>
        <strain evidence="2">LaAM-08-1</strain>
    </source>
</reference>
<dbReference type="InterPro" id="IPR036691">
    <property type="entry name" value="Endo/exonu/phosph_ase_sf"/>
</dbReference>
<dbReference type="EMBL" id="KN838895">
    <property type="protein sequence ID" value="KIJ92651.1"/>
    <property type="molecule type" value="Genomic_DNA"/>
</dbReference>